<protein>
    <submittedName>
        <fullName evidence="1">Uncharacterized protein</fullName>
    </submittedName>
</protein>
<proteinExistence type="predicted"/>
<evidence type="ECO:0000313" key="1">
    <source>
        <dbReference type="EMBL" id="KAJ3803725.1"/>
    </source>
</evidence>
<dbReference type="Proteomes" id="UP001163835">
    <property type="component" value="Unassembled WGS sequence"/>
</dbReference>
<evidence type="ECO:0000313" key="2">
    <source>
        <dbReference type="Proteomes" id="UP001163835"/>
    </source>
</evidence>
<sequence length="180" mass="19760">MTPPPSLLELWDIDLGNVEATPYVELHVASPLIPPPLEDASRYPHFPGTQSRACTPSGALASLPKTHFARPLCQAGQTWARELEGRIKDLEAIISLKDSHAQALDSAIQGLETEKRRLEATIAANKPQIDADRAALKKLREENNGAHTQALSSKIQTLEADKRKLEEIAAAERGYSPKYH</sequence>
<gene>
    <name evidence="1" type="ORF">F5876DRAFT_84593</name>
</gene>
<comment type="caution">
    <text evidence="1">The sequence shown here is derived from an EMBL/GenBank/DDBJ whole genome shotgun (WGS) entry which is preliminary data.</text>
</comment>
<reference evidence="1" key="1">
    <citation type="submission" date="2022-09" db="EMBL/GenBank/DDBJ databases">
        <title>A Global Phylogenomic Analysis of the Shiitake Genus Lentinula.</title>
        <authorList>
            <consortium name="DOE Joint Genome Institute"/>
            <person name="Sierra-Patev S."/>
            <person name="Min B."/>
            <person name="Naranjo-Ortiz M."/>
            <person name="Looney B."/>
            <person name="Konkel Z."/>
            <person name="Slot J.C."/>
            <person name="Sakamoto Y."/>
            <person name="Steenwyk J.L."/>
            <person name="Rokas A."/>
            <person name="Carro J."/>
            <person name="Camarero S."/>
            <person name="Ferreira P."/>
            <person name="Molpeceres G."/>
            <person name="Ruiz-Duenas F.J."/>
            <person name="Serrano A."/>
            <person name="Henrissat B."/>
            <person name="Drula E."/>
            <person name="Hughes K.W."/>
            <person name="Mata J.L."/>
            <person name="Ishikawa N.K."/>
            <person name="Vargas-Isla R."/>
            <person name="Ushijima S."/>
            <person name="Smith C.A."/>
            <person name="Ahrendt S."/>
            <person name="Andreopoulos W."/>
            <person name="He G."/>
            <person name="Labutti K."/>
            <person name="Lipzen A."/>
            <person name="Ng V."/>
            <person name="Riley R."/>
            <person name="Sandor L."/>
            <person name="Barry K."/>
            <person name="Martinez A.T."/>
            <person name="Xiao Y."/>
            <person name="Gibbons J.G."/>
            <person name="Terashima K."/>
            <person name="Grigoriev I.V."/>
            <person name="Hibbett D.S."/>
        </authorList>
    </citation>
    <scope>NUCLEOTIDE SEQUENCE</scope>
    <source>
        <strain evidence="1">TMI1499</strain>
    </source>
</reference>
<organism evidence="1 2">
    <name type="scientific">Lentinula aff. lateritia</name>
    <dbReference type="NCBI Taxonomy" id="2804960"/>
    <lineage>
        <taxon>Eukaryota</taxon>
        <taxon>Fungi</taxon>
        <taxon>Dikarya</taxon>
        <taxon>Basidiomycota</taxon>
        <taxon>Agaricomycotina</taxon>
        <taxon>Agaricomycetes</taxon>
        <taxon>Agaricomycetidae</taxon>
        <taxon>Agaricales</taxon>
        <taxon>Marasmiineae</taxon>
        <taxon>Omphalotaceae</taxon>
        <taxon>Lentinula</taxon>
    </lineage>
</organism>
<dbReference type="EMBL" id="MU796910">
    <property type="protein sequence ID" value="KAJ3803725.1"/>
    <property type="molecule type" value="Genomic_DNA"/>
</dbReference>
<keyword evidence="2" id="KW-1185">Reference proteome</keyword>
<accession>A0ACC1TG52</accession>
<name>A0ACC1TG52_9AGAR</name>